<dbReference type="Proteomes" id="UP001576780">
    <property type="component" value="Unassembled WGS sequence"/>
</dbReference>
<proteinExistence type="predicted"/>
<sequence length="91" mass="10636">MNEPQDIKDESLLEEVSFSESYIFTRQGETFAKTVTYFLALVKSATVVHQLEEIQTYTWANYETAINLISYAQSKQILQDVNQYLSCWNRI</sequence>
<accession>A0ABV4WHD8</accession>
<protein>
    <submittedName>
        <fullName evidence="1">Uncharacterized protein</fullName>
    </submittedName>
</protein>
<gene>
    <name evidence="1" type="ORF">ACE1CA_08130</name>
</gene>
<dbReference type="RefSeq" id="WP_413276922.1">
    <property type="nucleotide sequence ID" value="NZ_JBHFNT010000070.1"/>
</dbReference>
<dbReference type="Gene3D" id="3.90.79.10">
    <property type="entry name" value="Nucleoside Triphosphate Pyrophosphohydrolase"/>
    <property type="match status" value="1"/>
</dbReference>
<dbReference type="InterPro" id="IPR015797">
    <property type="entry name" value="NUDIX_hydrolase-like_dom_sf"/>
</dbReference>
<organism evidence="1 2">
    <name type="scientific">Floridaenema evergladense BLCC-F167</name>
    <dbReference type="NCBI Taxonomy" id="3153639"/>
    <lineage>
        <taxon>Bacteria</taxon>
        <taxon>Bacillati</taxon>
        <taxon>Cyanobacteriota</taxon>
        <taxon>Cyanophyceae</taxon>
        <taxon>Oscillatoriophycideae</taxon>
        <taxon>Aerosakkonematales</taxon>
        <taxon>Aerosakkonemataceae</taxon>
        <taxon>Floridanema</taxon>
        <taxon>Floridanema evergladense</taxon>
    </lineage>
</organism>
<evidence type="ECO:0000313" key="1">
    <source>
        <dbReference type="EMBL" id="MFB2834487.1"/>
    </source>
</evidence>
<keyword evidence="2" id="KW-1185">Reference proteome</keyword>
<dbReference type="EMBL" id="JBHFNT010000070">
    <property type="protein sequence ID" value="MFB2834487.1"/>
    <property type="molecule type" value="Genomic_DNA"/>
</dbReference>
<reference evidence="1 2" key="1">
    <citation type="submission" date="2024-09" db="EMBL/GenBank/DDBJ databases">
        <title>Floridaenema gen nov. (Aerosakkonemataceae, Aerosakkonematales ord. nov., Cyanobacteria) from benthic tropical and subtropical fresh waters, with the description of four new species.</title>
        <authorList>
            <person name="Moretto J.A."/>
            <person name="Berthold D.E."/>
            <person name="Lefler F.W."/>
            <person name="Huang I.-S."/>
            <person name="Laughinghouse H. IV."/>
        </authorList>
    </citation>
    <scope>NUCLEOTIDE SEQUENCE [LARGE SCALE GENOMIC DNA]</scope>
    <source>
        <strain evidence="1 2">BLCC-F167</strain>
    </source>
</reference>
<comment type="caution">
    <text evidence="1">The sequence shown here is derived from an EMBL/GenBank/DDBJ whole genome shotgun (WGS) entry which is preliminary data.</text>
</comment>
<evidence type="ECO:0000313" key="2">
    <source>
        <dbReference type="Proteomes" id="UP001576780"/>
    </source>
</evidence>
<name>A0ABV4WHD8_9CYAN</name>
<dbReference type="SUPFAM" id="SSF55811">
    <property type="entry name" value="Nudix"/>
    <property type="match status" value="1"/>
</dbReference>